<protein>
    <submittedName>
        <fullName evidence="2">GSCFA family</fullName>
    </submittedName>
</protein>
<dbReference type="GO" id="GO:0016788">
    <property type="term" value="F:hydrolase activity, acting on ester bonds"/>
    <property type="evidence" value="ECO:0007669"/>
    <property type="project" value="UniProtKB-ARBA"/>
</dbReference>
<gene>
    <name evidence="2" type="ORF">NCTC11157_01517</name>
</gene>
<dbReference type="Pfam" id="PF08885">
    <property type="entry name" value="GSCFA"/>
    <property type="match status" value="1"/>
</dbReference>
<evidence type="ECO:0000313" key="3">
    <source>
        <dbReference type="Proteomes" id="UP000254072"/>
    </source>
</evidence>
<feature type="domain" description="GSCFA" evidence="1">
    <location>
        <begin position="110"/>
        <end position="257"/>
    </location>
</feature>
<sequence length="319" mass="37199">MRFKIGSFSLQNNRFLYGVYFLRNRKTKIFENIILDLVAIHKNYCTFVIMEFRTIIDIPKPVFTIDACERVLFVGSCFASSIGKKFVDWKFRATVNPFGVMYNPASVLHTIEKMNETFDTVVLTLGTNHVYIERATGEIVDNCNKRPQRLFEEKELDIAECKAYLQQAMNHLWAINPETKIVLTVSPIRYAKYGYHESQLSKSVLLLAINGLMQTNDGRIAYFPAYEIVNDELRDYRFYQSDMLHPNEQAVEYIWERLVETWFSASAKAFLAEWKPIKQAFEHRPFNPDSAEYKQFIAQAKAKARELSLKYNGLNIETL</sequence>
<dbReference type="EMBL" id="UGTL01000001">
    <property type="protein sequence ID" value="SUB85780.1"/>
    <property type="molecule type" value="Genomic_DNA"/>
</dbReference>
<organism evidence="2 3">
    <name type="scientific">Prevotella disiens</name>
    <dbReference type="NCBI Taxonomy" id="28130"/>
    <lineage>
        <taxon>Bacteria</taxon>
        <taxon>Pseudomonadati</taxon>
        <taxon>Bacteroidota</taxon>
        <taxon>Bacteroidia</taxon>
        <taxon>Bacteroidales</taxon>
        <taxon>Prevotellaceae</taxon>
        <taxon>Prevotella</taxon>
    </lineage>
</organism>
<dbReference type="Gene3D" id="3.40.50.1110">
    <property type="entry name" value="SGNH hydrolase"/>
    <property type="match status" value="1"/>
</dbReference>
<evidence type="ECO:0000313" key="2">
    <source>
        <dbReference type="EMBL" id="SUB85780.1"/>
    </source>
</evidence>
<name>A0A379E036_9BACT</name>
<dbReference type="InterPro" id="IPR036514">
    <property type="entry name" value="SGNH_hydro_sf"/>
</dbReference>
<accession>A0A379E036</accession>
<evidence type="ECO:0000259" key="1">
    <source>
        <dbReference type="Pfam" id="PF08885"/>
    </source>
</evidence>
<proteinExistence type="predicted"/>
<reference evidence="2 3" key="1">
    <citation type="submission" date="2018-06" db="EMBL/GenBank/DDBJ databases">
        <authorList>
            <consortium name="Pathogen Informatics"/>
            <person name="Doyle S."/>
        </authorList>
    </citation>
    <scope>NUCLEOTIDE SEQUENCE [LARGE SCALE GENOMIC DNA]</scope>
    <source>
        <strain evidence="2 3">NCTC11157</strain>
    </source>
</reference>
<dbReference type="SUPFAM" id="SSF52266">
    <property type="entry name" value="SGNH hydrolase"/>
    <property type="match status" value="1"/>
</dbReference>
<dbReference type="InterPro" id="IPR014982">
    <property type="entry name" value="GSCFA"/>
</dbReference>
<dbReference type="AlphaFoldDB" id="A0A379E036"/>
<dbReference type="Proteomes" id="UP000254072">
    <property type="component" value="Unassembled WGS sequence"/>
</dbReference>